<dbReference type="InterPro" id="IPR011042">
    <property type="entry name" value="6-blade_b-propeller_TolB-like"/>
</dbReference>
<dbReference type="AlphaFoldDB" id="A0A5C5ZTS8"/>
<dbReference type="InterPro" id="IPR012938">
    <property type="entry name" value="Glc/Sorbosone_DH"/>
</dbReference>
<accession>A0A5C5ZTS8</accession>
<organism evidence="2 3">
    <name type="scientific">Pseudobythopirellula maris</name>
    <dbReference type="NCBI Taxonomy" id="2527991"/>
    <lineage>
        <taxon>Bacteria</taxon>
        <taxon>Pseudomonadati</taxon>
        <taxon>Planctomycetota</taxon>
        <taxon>Planctomycetia</taxon>
        <taxon>Pirellulales</taxon>
        <taxon>Lacipirellulaceae</taxon>
        <taxon>Pseudobythopirellula</taxon>
    </lineage>
</organism>
<feature type="domain" description="Glucose/Sorbosone dehydrogenase" evidence="1">
    <location>
        <begin position="58"/>
        <end position="427"/>
    </location>
</feature>
<gene>
    <name evidence="2" type="ORF">Mal64_08860</name>
</gene>
<dbReference type="Gene3D" id="2.120.10.30">
    <property type="entry name" value="TolB, C-terminal domain"/>
    <property type="match status" value="1"/>
</dbReference>
<sequence>MLIVAATVQAQIPGSITKQGLRVELDDFTQMPATAGTVGGKGDHSPNATARINFFRESPDGRLWVNDLRGQIYTLDEAGAPQLFVDVDAANGGPSSIFPAMTTTGGLAAGLIGFEFHPEFESNGLMYTIHGERASNANATPHFSTVDQRTGFHPVNYHTVITEWELPDPDAGVWNEAAGARREVLRVGTTADSYFHPFGDIQFNPTSEPGDDDYGLMYVSGGDWGYINGAGAPQGSPTEGQPGQLQRTDTLAGTMIRIDPRSPSVTGGQAGLGDYTIPSDNPFVDGDPQTFDEIFAFGFRNGHRMAWDEDGTQYVSSVGHANIEEIERIVPGGNYGWALREGTFVNGNDIANGGNGDADRVFANNVPDALDVDFRGEEFLYPVAQYDHGDGNAIAGGFVYRGSAIPQLYGKFVFGDIVNGRLFAADADLMKTIDLTDPTTTADIEEIQLFVTDNQGSQTDVNLRGDILPGRVDLRYGVDAEGEIYILTKTDGAIRRLVGSAALRLLVDRGAGTVSLVNGSDTPVEIDGYSLLSQLGALDPSDGAWNSLSEQGQSGWDQAAPTANALSELNPLGSLTLTGGQSIDLGAIFKPVQLAFGENAEELVFEYTSPNGSQFNGAVVYTGEGLTNNLLLTVDPATGVATLVNASQFDVDVEGYTIHSESGSLLTADGDWASLQDQGETEWDEAGPTPFALSELVPEGVSTLEAGEAYNLGKILSTSGALDLRLEFLREGLAASQEGVVRYLLAGDYNNNGVVDAADFTVWRDSLGGSGVLADATGPDLAGVPDGVVDTHDYDYWVTHFGNTLPALAEAVPEPATAWLVGLLTLAWATQGRDRRPTK</sequence>
<evidence type="ECO:0000313" key="2">
    <source>
        <dbReference type="EMBL" id="TWT90495.1"/>
    </source>
</evidence>
<reference evidence="2 3" key="1">
    <citation type="submission" date="2019-02" db="EMBL/GenBank/DDBJ databases">
        <title>Deep-cultivation of Planctomycetes and their phenomic and genomic characterization uncovers novel biology.</title>
        <authorList>
            <person name="Wiegand S."/>
            <person name="Jogler M."/>
            <person name="Boedeker C."/>
            <person name="Pinto D."/>
            <person name="Vollmers J."/>
            <person name="Rivas-Marin E."/>
            <person name="Kohn T."/>
            <person name="Peeters S.H."/>
            <person name="Heuer A."/>
            <person name="Rast P."/>
            <person name="Oberbeckmann S."/>
            <person name="Bunk B."/>
            <person name="Jeske O."/>
            <person name="Meyerdierks A."/>
            <person name="Storesund J.E."/>
            <person name="Kallscheuer N."/>
            <person name="Luecker S."/>
            <person name="Lage O.M."/>
            <person name="Pohl T."/>
            <person name="Merkel B.J."/>
            <person name="Hornburger P."/>
            <person name="Mueller R.-W."/>
            <person name="Bruemmer F."/>
            <person name="Labrenz M."/>
            <person name="Spormann A.M."/>
            <person name="Op Den Camp H."/>
            <person name="Overmann J."/>
            <person name="Amann R."/>
            <person name="Jetten M.S.M."/>
            <person name="Mascher T."/>
            <person name="Medema M.H."/>
            <person name="Devos D.P."/>
            <person name="Kaster A.-K."/>
            <person name="Ovreas L."/>
            <person name="Rohde M."/>
            <person name="Galperin M.Y."/>
            <person name="Jogler C."/>
        </authorList>
    </citation>
    <scope>NUCLEOTIDE SEQUENCE [LARGE SCALE GENOMIC DNA]</scope>
    <source>
        <strain evidence="2 3">Mal64</strain>
    </source>
</reference>
<dbReference type="PANTHER" id="PTHR19328">
    <property type="entry name" value="HEDGEHOG-INTERACTING PROTEIN"/>
    <property type="match status" value="1"/>
</dbReference>
<dbReference type="Pfam" id="PF07995">
    <property type="entry name" value="GSDH"/>
    <property type="match status" value="1"/>
</dbReference>
<evidence type="ECO:0000313" key="3">
    <source>
        <dbReference type="Proteomes" id="UP000315440"/>
    </source>
</evidence>
<dbReference type="Proteomes" id="UP000315440">
    <property type="component" value="Unassembled WGS sequence"/>
</dbReference>
<dbReference type="InterPro" id="IPR011041">
    <property type="entry name" value="Quinoprot_gluc/sorb_DH_b-prop"/>
</dbReference>
<dbReference type="PROSITE" id="PS00018">
    <property type="entry name" value="EF_HAND_1"/>
    <property type="match status" value="1"/>
</dbReference>
<dbReference type="PANTHER" id="PTHR19328:SF13">
    <property type="entry name" value="HIPL1 PROTEIN"/>
    <property type="match status" value="1"/>
</dbReference>
<dbReference type="SUPFAM" id="SSF50952">
    <property type="entry name" value="Soluble quinoprotein glucose dehydrogenase"/>
    <property type="match status" value="1"/>
</dbReference>
<dbReference type="EMBL" id="SJPQ01000001">
    <property type="protein sequence ID" value="TWT90495.1"/>
    <property type="molecule type" value="Genomic_DNA"/>
</dbReference>
<proteinExistence type="predicted"/>
<keyword evidence="3" id="KW-1185">Reference proteome</keyword>
<comment type="caution">
    <text evidence="2">The sequence shown here is derived from an EMBL/GenBank/DDBJ whole genome shotgun (WGS) entry which is preliminary data.</text>
</comment>
<name>A0A5C5ZTS8_9BACT</name>
<protein>
    <submittedName>
        <fullName evidence="2">Glucose / Sorbosone dehydrogenase</fullName>
    </submittedName>
</protein>
<evidence type="ECO:0000259" key="1">
    <source>
        <dbReference type="Pfam" id="PF07995"/>
    </source>
</evidence>
<dbReference type="InterPro" id="IPR018247">
    <property type="entry name" value="EF_Hand_1_Ca_BS"/>
</dbReference>